<sequence>MLFYILSFLVLVGFFYGGVWFEYNELLHPKLILADIKSQGDLPDNLFYGLLSGFAGAIFISLFNPFKQKLTTYGDASFATKSYVKKIKKFDERGIILGAAFGTYIRSNEPLSTLLLAPPGTGKTAGFVIPNLFSCGNSMVIFDVKGELYKITSKRRAEFSRVLKFEPASPDSAMWNPLAKESLPRDWVEQMVVIDRIATMIYPQGEKHDHWITEGKNMFLFYAMFLVWRNGGSSIPEIRAFSLDTSDAQIAIEEMLTDNENMPDRIRQEGNGLIQKPENEFGSVFSTYKSKLNVFADPYVAKALSGNEFTFSEFRKNRTSLYLVIKAQDVERLAPVVTLLFEMCAMYILSNAPKPEDHTVTLMIDEFARLGKMQQVLDMPALSRGNRGHAMLIAQDYAQINRLYGNDGGEILDGTCSHFIIYPQNNAKTAKNFSEKIGFQTTVKKSKSQSTRDTNISTSLSEEKIPLISQQDFLSMPEWSSYIIVQNHFKRPIKASPVKWFEDPLMKNLAGCVDDDFQADPDIEEKIKDSISGVPSPVINETEVEEIHTKSLVVENKVDDEPELSVEHDPYDESEAVVDINEQSEIEIVNEVVTDDNIDSVLEGILENIESESESDEEKEEVENEDIKKNSAVDLFG</sequence>
<dbReference type="EMBL" id="QFXD01000124">
    <property type="protein sequence ID" value="RDH91345.1"/>
    <property type="molecule type" value="Genomic_DNA"/>
</dbReference>
<keyword evidence="6 8" id="KW-0472">Membrane</keyword>
<dbReference type="InterPro" id="IPR003688">
    <property type="entry name" value="TraG/VirD4"/>
</dbReference>
<evidence type="ECO:0008006" key="11">
    <source>
        <dbReference type="Google" id="ProtNLM"/>
    </source>
</evidence>
<evidence type="ECO:0000256" key="5">
    <source>
        <dbReference type="ARBA" id="ARBA00022989"/>
    </source>
</evidence>
<evidence type="ECO:0000256" key="7">
    <source>
        <dbReference type="SAM" id="MobiDB-lite"/>
    </source>
</evidence>
<keyword evidence="5 8" id="KW-1133">Transmembrane helix</keyword>
<dbReference type="Pfam" id="PF02534">
    <property type="entry name" value="T4SS-DNA_transf"/>
    <property type="match status" value="1"/>
</dbReference>
<gene>
    <name evidence="9" type="ORF">DIZ79_06410</name>
</gene>
<dbReference type="PANTHER" id="PTHR37937:SF1">
    <property type="entry name" value="CONJUGATIVE TRANSFER: DNA TRANSPORT"/>
    <property type="match status" value="1"/>
</dbReference>
<name>A0A370E094_9GAMM</name>
<dbReference type="SUPFAM" id="SSF52540">
    <property type="entry name" value="P-loop containing nucleoside triphosphate hydrolases"/>
    <property type="match status" value="1"/>
</dbReference>
<dbReference type="PANTHER" id="PTHR37937">
    <property type="entry name" value="CONJUGATIVE TRANSFER: DNA TRANSPORT"/>
    <property type="match status" value="1"/>
</dbReference>
<reference evidence="9 10" key="1">
    <citation type="journal article" date="2018" name="ISME J.">
        <title>Endosymbiont genomes yield clues of tubeworm success.</title>
        <authorList>
            <person name="Li Y."/>
            <person name="Liles M.R."/>
            <person name="Halanych K.M."/>
        </authorList>
    </citation>
    <scope>NUCLEOTIDE SEQUENCE [LARGE SCALE GENOMIC DNA]</scope>
    <source>
        <strain evidence="9">A1422</strain>
    </source>
</reference>
<evidence type="ECO:0000313" key="10">
    <source>
        <dbReference type="Proteomes" id="UP000255508"/>
    </source>
</evidence>
<dbReference type="InterPro" id="IPR027417">
    <property type="entry name" value="P-loop_NTPase"/>
</dbReference>
<evidence type="ECO:0000256" key="3">
    <source>
        <dbReference type="ARBA" id="ARBA00022475"/>
    </source>
</evidence>
<dbReference type="AlphaFoldDB" id="A0A370E094"/>
<organism evidence="9 10">
    <name type="scientific">endosymbiont of Lamellibrachia luymesi</name>
    <dbReference type="NCBI Taxonomy" id="2200907"/>
    <lineage>
        <taxon>Bacteria</taxon>
        <taxon>Pseudomonadati</taxon>
        <taxon>Pseudomonadota</taxon>
        <taxon>Gammaproteobacteria</taxon>
        <taxon>sulfur-oxidizing symbionts</taxon>
    </lineage>
</organism>
<keyword evidence="3" id="KW-1003">Cell membrane</keyword>
<comment type="caution">
    <text evidence="9">The sequence shown here is derived from an EMBL/GenBank/DDBJ whole genome shotgun (WGS) entry which is preliminary data.</text>
</comment>
<feature type="region of interest" description="Disordered" evidence="7">
    <location>
        <begin position="608"/>
        <end position="637"/>
    </location>
</feature>
<comment type="subcellular location">
    <subcellularLocation>
        <location evidence="1">Cell membrane</location>
        <topology evidence="1">Multi-pass membrane protein</topology>
    </subcellularLocation>
</comment>
<comment type="similarity">
    <text evidence="2">Belongs to the VirD4/TraG family.</text>
</comment>
<evidence type="ECO:0000313" key="9">
    <source>
        <dbReference type="EMBL" id="RDH91345.1"/>
    </source>
</evidence>
<protein>
    <recommendedName>
        <fullName evidence="11">Type IV secretion system protein VirD4</fullName>
    </recommendedName>
</protein>
<accession>A0A370E094</accession>
<keyword evidence="4 8" id="KW-0812">Transmembrane</keyword>
<dbReference type="Proteomes" id="UP000255508">
    <property type="component" value="Unassembled WGS sequence"/>
</dbReference>
<evidence type="ECO:0000256" key="4">
    <source>
        <dbReference type="ARBA" id="ARBA00022692"/>
    </source>
</evidence>
<proteinExistence type="inferred from homology"/>
<dbReference type="Gene3D" id="3.40.50.300">
    <property type="entry name" value="P-loop containing nucleotide triphosphate hydrolases"/>
    <property type="match status" value="1"/>
</dbReference>
<dbReference type="CDD" id="cd01127">
    <property type="entry name" value="TrwB_TraG_TraD_VirD4"/>
    <property type="match status" value="2"/>
</dbReference>
<evidence type="ECO:0000256" key="8">
    <source>
        <dbReference type="SAM" id="Phobius"/>
    </source>
</evidence>
<dbReference type="GO" id="GO:0005886">
    <property type="term" value="C:plasma membrane"/>
    <property type="evidence" value="ECO:0007669"/>
    <property type="project" value="UniProtKB-SubCell"/>
</dbReference>
<evidence type="ECO:0000256" key="1">
    <source>
        <dbReference type="ARBA" id="ARBA00004651"/>
    </source>
</evidence>
<dbReference type="InterPro" id="IPR051539">
    <property type="entry name" value="T4SS-coupling_protein"/>
</dbReference>
<feature type="transmembrane region" description="Helical" evidence="8">
    <location>
        <begin position="45"/>
        <end position="63"/>
    </location>
</feature>
<feature type="compositionally biased region" description="Acidic residues" evidence="7">
    <location>
        <begin position="609"/>
        <end position="624"/>
    </location>
</feature>
<evidence type="ECO:0000256" key="2">
    <source>
        <dbReference type="ARBA" id="ARBA00008806"/>
    </source>
</evidence>
<evidence type="ECO:0000256" key="6">
    <source>
        <dbReference type="ARBA" id="ARBA00023136"/>
    </source>
</evidence>